<dbReference type="AlphaFoldDB" id="A0AA36EKG2"/>
<accession>A0AA36EKG2</accession>
<organism evidence="1 2">
    <name type="scientific">Lactuca saligna</name>
    <name type="common">Willowleaf lettuce</name>
    <dbReference type="NCBI Taxonomy" id="75948"/>
    <lineage>
        <taxon>Eukaryota</taxon>
        <taxon>Viridiplantae</taxon>
        <taxon>Streptophyta</taxon>
        <taxon>Embryophyta</taxon>
        <taxon>Tracheophyta</taxon>
        <taxon>Spermatophyta</taxon>
        <taxon>Magnoliopsida</taxon>
        <taxon>eudicotyledons</taxon>
        <taxon>Gunneridae</taxon>
        <taxon>Pentapetalae</taxon>
        <taxon>asterids</taxon>
        <taxon>campanulids</taxon>
        <taxon>Asterales</taxon>
        <taxon>Asteraceae</taxon>
        <taxon>Cichorioideae</taxon>
        <taxon>Cichorieae</taxon>
        <taxon>Lactucinae</taxon>
        <taxon>Lactuca</taxon>
    </lineage>
</organism>
<sequence length="159" mass="18249">MDVEITSVLKKKLILKLEEQPEYIQHLKAGLIRKKHWTIVYKRQEGEVVQNDMWFLKDKHLYLSTALRIILSSTEAHKANLATHVKCVSDMIRWYLSVSGSLLKIMPKIFDAQRQPGRLIPNSTQRGRLLSIFVVSNGCVCNFCVQILIPKWACPSSVS</sequence>
<evidence type="ECO:0000313" key="1">
    <source>
        <dbReference type="EMBL" id="CAI9300386.1"/>
    </source>
</evidence>
<gene>
    <name evidence="1" type="ORF">LSALG_LOCUS39027</name>
</gene>
<dbReference type="EMBL" id="OX465085">
    <property type="protein sequence ID" value="CAI9300386.1"/>
    <property type="molecule type" value="Genomic_DNA"/>
</dbReference>
<proteinExistence type="predicted"/>
<reference evidence="1" key="1">
    <citation type="submission" date="2023-04" db="EMBL/GenBank/DDBJ databases">
        <authorList>
            <person name="Vijverberg K."/>
            <person name="Xiong W."/>
            <person name="Schranz E."/>
        </authorList>
    </citation>
    <scope>NUCLEOTIDE SEQUENCE</scope>
</reference>
<keyword evidence="2" id="KW-1185">Reference proteome</keyword>
<evidence type="ECO:0000313" key="2">
    <source>
        <dbReference type="Proteomes" id="UP001177003"/>
    </source>
</evidence>
<dbReference type="Proteomes" id="UP001177003">
    <property type="component" value="Chromosome 9"/>
</dbReference>
<name>A0AA36EKG2_LACSI</name>
<protein>
    <submittedName>
        <fullName evidence="1">Uncharacterized protein</fullName>
    </submittedName>
</protein>